<dbReference type="Proteomes" id="UP001432027">
    <property type="component" value="Unassembled WGS sequence"/>
</dbReference>
<evidence type="ECO:0000256" key="6">
    <source>
        <dbReference type="RuleBase" id="RU280813"/>
    </source>
</evidence>
<evidence type="ECO:0000256" key="4">
    <source>
        <dbReference type="ARBA" id="ARBA00022989"/>
    </source>
</evidence>
<organism evidence="7 8">
    <name type="scientific">Pristionchus entomophagus</name>
    <dbReference type="NCBI Taxonomy" id="358040"/>
    <lineage>
        <taxon>Eukaryota</taxon>
        <taxon>Metazoa</taxon>
        <taxon>Ecdysozoa</taxon>
        <taxon>Nematoda</taxon>
        <taxon>Chromadorea</taxon>
        <taxon>Rhabditida</taxon>
        <taxon>Rhabditina</taxon>
        <taxon>Diplogasteromorpha</taxon>
        <taxon>Diplogasteroidea</taxon>
        <taxon>Neodiplogasteridae</taxon>
        <taxon>Pristionchus</taxon>
    </lineage>
</organism>
<feature type="non-terminal residue" evidence="7">
    <location>
        <position position="115"/>
    </location>
</feature>
<evidence type="ECO:0000313" key="8">
    <source>
        <dbReference type="Proteomes" id="UP001432027"/>
    </source>
</evidence>
<keyword evidence="4 6" id="KW-1133">Transmembrane helix</keyword>
<evidence type="ECO:0000256" key="1">
    <source>
        <dbReference type="ARBA" id="ARBA00004141"/>
    </source>
</evidence>
<feature type="transmembrane region" description="Helical" evidence="6">
    <location>
        <begin position="69"/>
        <end position="91"/>
    </location>
</feature>
<dbReference type="AlphaFoldDB" id="A0AAV5SB88"/>
<reference evidence="7" key="1">
    <citation type="submission" date="2023-10" db="EMBL/GenBank/DDBJ databases">
        <title>Genome assembly of Pristionchus species.</title>
        <authorList>
            <person name="Yoshida K."/>
            <person name="Sommer R.J."/>
        </authorList>
    </citation>
    <scope>NUCLEOTIDE SEQUENCE</scope>
    <source>
        <strain evidence="7">RS0144</strain>
    </source>
</reference>
<comment type="subcellular location">
    <subcellularLocation>
        <location evidence="1">Membrane</location>
        <topology evidence="1">Multi-pass membrane protein</topology>
    </subcellularLocation>
</comment>
<dbReference type="Pfam" id="PF02118">
    <property type="entry name" value="Srg"/>
    <property type="match status" value="1"/>
</dbReference>
<protein>
    <recommendedName>
        <fullName evidence="6">Serpentine receptor class gamma</fullName>
    </recommendedName>
</protein>
<dbReference type="InterPro" id="IPR000609">
    <property type="entry name" value="7TM_GPCR_serpentine_rcpt_Srg"/>
</dbReference>
<gene>
    <name evidence="7" type="ORF">PENTCL1PPCAC_23</name>
</gene>
<comment type="caution">
    <text evidence="7">The sequence shown here is derived from an EMBL/GenBank/DDBJ whole genome shotgun (WGS) entry which is preliminary data.</text>
</comment>
<keyword evidence="5 6" id="KW-0472">Membrane</keyword>
<dbReference type="InterPro" id="IPR051119">
    <property type="entry name" value="Nematode_SR-like"/>
</dbReference>
<feature type="non-terminal residue" evidence="7">
    <location>
        <position position="1"/>
    </location>
</feature>
<keyword evidence="3 6" id="KW-0812">Transmembrane</keyword>
<dbReference type="PANTHER" id="PTHR31627:SF42">
    <property type="entry name" value="G_PROTEIN_RECEP_F1_2 DOMAIN-CONTAINING PROTEIN-RELATED"/>
    <property type="match status" value="1"/>
</dbReference>
<proteinExistence type="inferred from homology"/>
<dbReference type="PANTHER" id="PTHR31627">
    <property type="entry name" value="SERPENTINE RECEPTOR CLASS GAMMA-RELATED"/>
    <property type="match status" value="1"/>
</dbReference>
<keyword evidence="8" id="KW-1185">Reference proteome</keyword>
<comment type="similarity">
    <text evidence="2 6">Belongs to the nematode receptor-like protein srg family.</text>
</comment>
<evidence type="ECO:0000256" key="5">
    <source>
        <dbReference type="ARBA" id="ARBA00023136"/>
    </source>
</evidence>
<feature type="transmembrane region" description="Helical" evidence="6">
    <location>
        <begin position="34"/>
        <end position="57"/>
    </location>
</feature>
<evidence type="ECO:0000256" key="3">
    <source>
        <dbReference type="ARBA" id="ARBA00022692"/>
    </source>
</evidence>
<dbReference type="GO" id="GO:0016020">
    <property type="term" value="C:membrane"/>
    <property type="evidence" value="ECO:0007669"/>
    <property type="project" value="UniProtKB-SubCell"/>
</dbReference>
<name>A0AAV5SB88_9BILA</name>
<dbReference type="EMBL" id="BTSX01000001">
    <property type="protein sequence ID" value="GMS77848.1"/>
    <property type="molecule type" value="Genomic_DNA"/>
</dbReference>
<dbReference type="GO" id="GO:0004888">
    <property type="term" value="F:transmembrane signaling receptor activity"/>
    <property type="evidence" value="ECO:0007669"/>
    <property type="project" value="InterPro"/>
</dbReference>
<sequence>GYHKCSDPRVEACGLTCATGMRFIYPQSMTLADWAFIIYSVYVPLLIAMYILELYIIFRNRKTSFNSTFYRIFGFLALVNIAACLIGSFVFRLPLYPIVNRMFPSLKTQEGLMTA</sequence>
<dbReference type="GO" id="GO:0007606">
    <property type="term" value="P:sensory perception of chemical stimulus"/>
    <property type="evidence" value="ECO:0007669"/>
    <property type="project" value="UniProtKB-UniRule"/>
</dbReference>
<evidence type="ECO:0000256" key="2">
    <source>
        <dbReference type="ARBA" id="ARBA00005692"/>
    </source>
</evidence>
<accession>A0AAV5SB88</accession>
<comment type="caution">
    <text evidence="6">Lacks conserved residue(s) required for the propagation of feature annotation.</text>
</comment>
<evidence type="ECO:0000313" key="7">
    <source>
        <dbReference type="EMBL" id="GMS77848.1"/>
    </source>
</evidence>